<feature type="transmembrane region" description="Helical" evidence="10">
    <location>
        <begin position="274"/>
        <end position="295"/>
    </location>
</feature>
<dbReference type="InterPro" id="IPR003439">
    <property type="entry name" value="ABC_transporter-like_ATP-bd"/>
</dbReference>
<dbReference type="GO" id="GO:0005886">
    <property type="term" value="C:plasma membrane"/>
    <property type="evidence" value="ECO:0007669"/>
    <property type="project" value="UniProtKB-SubCell"/>
</dbReference>
<gene>
    <name evidence="13" type="ORF">BK138_19065</name>
</gene>
<evidence type="ECO:0000259" key="12">
    <source>
        <dbReference type="PROSITE" id="PS50929"/>
    </source>
</evidence>
<dbReference type="GO" id="GO:0034775">
    <property type="term" value="P:glutathione transmembrane transport"/>
    <property type="evidence" value="ECO:0007669"/>
    <property type="project" value="InterPro"/>
</dbReference>
<keyword evidence="5" id="KW-0547">Nucleotide-binding</keyword>
<keyword evidence="6" id="KW-0645">Protease</keyword>
<dbReference type="Pfam" id="PF00005">
    <property type="entry name" value="ABC_tran"/>
    <property type="match status" value="1"/>
</dbReference>
<dbReference type="FunFam" id="3.40.50.300:FF:000299">
    <property type="entry name" value="ABC transporter ATP-binding protein/permease"/>
    <property type="match status" value="1"/>
</dbReference>
<dbReference type="GO" id="GO:0005524">
    <property type="term" value="F:ATP binding"/>
    <property type="evidence" value="ECO:0007669"/>
    <property type="project" value="UniProtKB-KW"/>
</dbReference>
<dbReference type="PROSITE" id="PS50893">
    <property type="entry name" value="ABC_TRANSPORTER_2"/>
    <property type="match status" value="1"/>
</dbReference>
<dbReference type="GO" id="GO:0045454">
    <property type="term" value="P:cell redox homeostasis"/>
    <property type="evidence" value="ECO:0007669"/>
    <property type="project" value="InterPro"/>
</dbReference>
<feature type="transmembrane region" description="Helical" evidence="10">
    <location>
        <begin position="159"/>
        <end position="180"/>
    </location>
</feature>
<feature type="domain" description="ABC transmembrane type-1" evidence="12">
    <location>
        <begin position="19"/>
        <end position="303"/>
    </location>
</feature>
<reference evidence="13 14" key="1">
    <citation type="submission" date="2016-11" db="EMBL/GenBank/DDBJ databases">
        <title>Paenibacillus species isolates.</title>
        <authorList>
            <person name="Beno S.M."/>
        </authorList>
    </citation>
    <scope>NUCLEOTIDE SEQUENCE [LARGE SCALE GENOMIC DNA]</scope>
    <source>
        <strain evidence="13 14">FSL R5-0378</strain>
    </source>
</reference>
<evidence type="ECO:0000256" key="1">
    <source>
        <dbReference type="ARBA" id="ARBA00004651"/>
    </source>
</evidence>
<dbReference type="SMART" id="SM00382">
    <property type="entry name" value="AAA"/>
    <property type="match status" value="1"/>
</dbReference>
<dbReference type="NCBIfam" id="TIGR02868">
    <property type="entry name" value="CydC"/>
    <property type="match status" value="1"/>
</dbReference>
<dbReference type="InterPro" id="IPR039421">
    <property type="entry name" value="Type_1_exporter"/>
</dbReference>
<keyword evidence="3" id="KW-1003">Cell membrane</keyword>
<keyword evidence="4 10" id="KW-0812">Transmembrane</keyword>
<accession>A0A1R1EMH4</accession>
<evidence type="ECO:0000313" key="13">
    <source>
        <dbReference type="EMBL" id="OMF53018.1"/>
    </source>
</evidence>
<evidence type="ECO:0000256" key="7">
    <source>
        <dbReference type="ARBA" id="ARBA00022840"/>
    </source>
</evidence>
<dbReference type="Proteomes" id="UP000187172">
    <property type="component" value="Unassembled WGS sequence"/>
</dbReference>
<dbReference type="InterPro" id="IPR011527">
    <property type="entry name" value="ABC1_TM_dom"/>
</dbReference>
<evidence type="ECO:0000256" key="3">
    <source>
        <dbReference type="ARBA" id="ARBA00022475"/>
    </source>
</evidence>
<feature type="transmembrane region" description="Helical" evidence="10">
    <location>
        <begin position="20"/>
        <end position="42"/>
    </location>
</feature>
<dbReference type="RefSeq" id="WP_076171939.1">
    <property type="nucleotide sequence ID" value="NZ_MRTP01000005.1"/>
</dbReference>
<evidence type="ECO:0000256" key="10">
    <source>
        <dbReference type="SAM" id="Phobius"/>
    </source>
</evidence>
<feature type="domain" description="ABC transporter" evidence="11">
    <location>
        <begin position="344"/>
        <end position="578"/>
    </location>
</feature>
<feature type="transmembrane region" description="Helical" evidence="10">
    <location>
        <begin position="246"/>
        <end position="268"/>
    </location>
</feature>
<dbReference type="SUPFAM" id="SSF90123">
    <property type="entry name" value="ABC transporter transmembrane region"/>
    <property type="match status" value="1"/>
</dbReference>
<organism evidence="13 14">
    <name type="scientific">Paenibacillus rhizosphaerae</name>
    <dbReference type="NCBI Taxonomy" id="297318"/>
    <lineage>
        <taxon>Bacteria</taxon>
        <taxon>Bacillati</taxon>
        <taxon>Bacillota</taxon>
        <taxon>Bacilli</taxon>
        <taxon>Bacillales</taxon>
        <taxon>Paenibacillaceae</taxon>
        <taxon>Paenibacillus</taxon>
    </lineage>
</organism>
<dbReference type="GO" id="GO:0016887">
    <property type="term" value="F:ATP hydrolysis activity"/>
    <property type="evidence" value="ECO:0007669"/>
    <property type="project" value="InterPro"/>
</dbReference>
<dbReference type="PANTHER" id="PTHR24221">
    <property type="entry name" value="ATP-BINDING CASSETTE SUB-FAMILY B"/>
    <property type="match status" value="1"/>
</dbReference>
<feature type="transmembrane region" description="Helical" evidence="10">
    <location>
        <begin position="54"/>
        <end position="73"/>
    </location>
</feature>
<comment type="caution">
    <text evidence="13">The sequence shown here is derived from an EMBL/GenBank/DDBJ whole genome shotgun (WGS) entry which is preliminary data.</text>
</comment>
<dbReference type="SUPFAM" id="SSF52540">
    <property type="entry name" value="P-loop containing nucleoside triphosphate hydrolases"/>
    <property type="match status" value="1"/>
</dbReference>
<protein>
    <submittedName>
        <fullName evidence="13">Thiol reductant ABC exporter subunit CydC</fullName>
    </submittedName>
</protein>
<dbReference type="GO" id="GO:0140359">
    <property type="term" value="F:ABC-type transporter activity"/>
    <property type="evidence" value="ECO:0007669"/>
    <property type="project" value="InterPro"/>
</dbReference>
<dbReference type="PROSITE" id="PS00211">
    <property type="entry name" value="ABC_TRANSPORTER_1"/>
    <property type="match status" value="1"/>
</dbReference>
<evidence type="ECO:0000256" key="8">
    <source>
        <dbReference type="ARBA" id="ARBA00022989"/>
    </source>
</evidence>
<evidence type="ECO:0000256" key="4">
    <source>
        <dbReference type="ARBA" id="ARBA00022692"/>
    </source>
</evidence>
<dbReference type="PROSITE" id="PS50929">
    <property type="entry name" value="ABC_TM1F"/>
    <property type="match status" value="1"/>
</dbReference>
<feature type="transmembrane region" description="Helical" evidence="10">
    <location>
        <begin position="130"/>
        <end position="153"/>
    </location>
</feature>
<dbReference type="CDD" id="cd03247">
    <property type="entry name" value="ABCC_cytochrome_bd"/>
    <property type="match status" value="1"/>
</dbReference>
<dbReference type="AlphaFoldDB" id="A0A1R1EMH4"/>
<dbReference type="Gene3D" id="3.40.50.300">
    <property type="entry name" value="P-loop containing nucleotide triphosphate hydrolases"/>
    <property type="match status" value="1"/>
</dbReference>
<evidence type="ECO:0000256" key="2">
    <source>
        <dbReference type="ARBA" id="ARBA00022448"/>
    </source>
</evidence>
<evidence type="ECO:0000256" key="9">
    <source>
        <dbReference type="ARBA" id="ARBA00023136"/>
    </source>
</evidence>
<evidence type="ECO:0000256" key="5">
    <source>
        <dbReference type="ARBA" id="ARBA00022741"/>
    </source>
</evidence>
<evidence type="ECO:0000313" key="14">
    <source>
        <dbReference type="Proteomes" id="UP000187172"/>
    </source>
</evidence>
<dbReference type="InterPro" id="IPR014223">
    <property type="entry name" value="ABC_CydC/D"/>
</dbReference>
<keyword evidence="8 10" id="KW-1133">Transmembrane helix</keyword>
<dbReference type="Gene3D" id="1.20.1560.10">
    <property type="entry name" value="ABC transporter type 1, transmembrane domain"/>
    <property type="match status" value="1"/>
</dbReference>
<dbReference type="GO" id="GO:0034040">
    <property type="term" value="F:ATPase-coupled lipid transmembrane transporter activity"/>
    <property type="evidence" value="ECO:0007669"/>
    <property type="project" value="TreeGrafter"/>
</dbReference>
<dbReference type="PANTHER" id="PTHR24221:SF653">
    <property type="entry name" value="TRANSPORT ATP-BINDING PROTEIN CYDC"/>
    <property type="match status" value="1"/>
</dbReference>
<keyword evidence="6" id="KW-0378">Hydrolase</keyword>
<proteinExistence type="predicted"/>
<keyword evidence="9 10" id="KW-0472">Membrane</keyword>
<keyword evidence="6" id="KW-0788">Thiol protease</keyword>
<dbReference type="InterPro" id="IPR017871">
    <property type="entry name" value="ABC_transporter-like_CS"/>
</dbReference>
<keyword evidence="14" id="KW-1185">Reference proteome</keyword>
<evidence type="ECO:0000256" key="6">
    <source>
        <dbReference type="ARBA" id="ARBA00022807"/>
    </source>
</evidence>
<keyword evidence="7" id="KW-0067">ATP-binding</keyword>
<dbReference type="InterPro" id="IPR036640">
    <property type="entry name" value="ABC1_TM_sf"/>
</dbReference>
<evidence type="ECO:0000259" key="11">
    <source>
        <dbReference type="PROSITE" id="PS50893"/>
    </source>
</evidence>
<dbReference type="EMBL" id="MRTP01000005">
    <property type="protein sequence ID" value="OMF53018.1"/>
    <property type="molecule type" value="Genomic_DNA"/>
</dbReference>
<comment type="subcellular location">
    <subcellularLocation>
        <location evidence="1">Cell membrane</location>
        <topology evidence="1">Multi-pass membrane protein</topology>
    </subcellularLocation>
</comment>
<dbReference type="InterPro" id="IPR027417">
    <property type="entry name" value="P-loop_NTPase"/>
</dbReference>
<name>A0A1R1EMH4_9BACL</name>
<sequence>MRKEGWILPYIRAHWGRCLLIIGLGSLALLFAAGLMFTSGLLISKSALRPENILMVYVPIVLVRTFGIGRAVLFYGERLAGHDTVLRIVSSMRERLYRILEPQALWIQSRFRAGDVLGVLSADIEHLQDVYLRTVFPGASALVMYAAAAAAVGRWDLRFALVLALYMFILVGILPWLSLLMTKALTKLAKTQKAGMYRQLTDAVLGMGDWVISGREAHFLAAYEAKAGEAARTDAKLRGWVRFRQLAGQCVVGLILLAVLVWAAGMYADGKLPAVLIAAFVLVVFPVTDALLPVSEAVEHLPRYRDSLRRLSDLEGEESNVNGYGNGQVSGDQAAAMAGGAVHIRVERAGFRYEGDSSWTLRDISLDIPQGKKVAIIGRSGAGKSTLLKLLEGALTPSEGEVTLNGVPAAAIGEHMPHIVSLLNQNPHLFDTSVANNIRLGSQDAGEEDIVRAARQVKLDRLIESLPDRYHTRMHETGQRFSGGERQRIALARIWLRNNPVVLLDEPTVGLDPRTENELIRIMLDSLQGKSLIWVTHHLAGAEHMDEIVFMEDGRIVMRGSHAELMENEPRYRSLYQLDRPEALLIKAN</sequence>
<dbReference type="GO" id="GO:0008234">
    <property type="term" value="F:cysteine-type peptidase activity"/>
    <property type="evidence" value="ECO:0007669"/>
    <property type="project" value="UniProtKB-KW"/>
</dbReference>
<keyword evidence="2" id="KW-0813">Transport</keyword>
<dbReference type="STRING" id="297318.BK138_19065"/>
<dbReference type="InterPro" id="IPR003593">
    <property type="entry name" value="AAA+_ATPase"/>
</dbReference>